<evidence type="ECO:0000259" key="6">
    <source>
        <dbReference type="Pfam" id="PF01408"/>
    </source>
</evidence>
<dbReference type="InterPro" id="IPR036291">
    <property type="entry name" value="NAD(P)-bd_dom_sf"/>
</dbReference>
<evidence type="ECO:0000313" key="8">
    <source>
        <dbReference type="EMBL" id="CAD9870325.1"/>
    </source>
</evidence>
<dbReference type="GO" id="GO:0000166">
    <property type="term" value="F:nucleotide binding"/>
    <property type="evidence" value="ECO:0007669"/>
    <property type="project" value="InterPro"/>
</dbReference>
<dbReference type="InterPro" id="IPR000683">
    <property type="entry name" value="Gfo/Idh/MocA-like_OxRdtase_N"/>
</dbReference>
<dbReference type="SUPFAM" id="SSF51735">
    <property type="entry name" value="NAD(P)-binding Rossmann-fold domains"/>
    <property type="match status" value="1"/>
</dbReference>
<gene>
    <name evidence="8" type="ORF">FJAP1339_LOCUS9591</name>
</gene>
<dbReference type="InterPro" id="IPR050984">
    <property type="entry name" value="Gfo/Idh/MocA_domain"/>
</dbReference>
<evidence type="ECO:0000256" key="4">
    <source>
        <dbReference type="ARBA" id="ARBA00042988"/>
    </source>
</evidence>
<protein>
    <recommendedName>
        <fullName evidence="3">D-xylose 1-dehydrogenase (NADP(+), D-xylono-1,5-lactone-forming)</fullName>
        <ecNumber evidence="3">1.1.1.179</ecNumber>
    </recommendedName>
    <alternativeName>
        <fullName evidence="4">D-xylose-NADP dehydrogenase</fullName>
    </alternativeName>
</protein>
<feature type="domain" description="Gfo/Idh/MocA-like oxidoreductase N-terminal" evidence="6">
    <location>
        <begin position="13"/>
        <end position="130"/>
    </location>
</feature>
<dbReference type="EC" id="1.1.1.179" evidence="3"/>
<dbReference type="EMBL" id="HBHR01018898">
    <property type="protein sequence ID" value="CAD9870325.1"/>
    <property type="molecule type" value="Transcribed_RNA"/>
</dbReference>
<evidence type="ECO:0000256" key="5">
    <source>
        <dbReference type="ARBA" id="ARBA00049233"/>
    </source>
</evidence>
<dbReference type="Pfam" id="PF01408">
    <property type="entry name" value="GFO_IDH_MocA"/>
    <property type="match status" value="1"/>
</dbReference>
<name>A0A7S2V394_9STRA</name>
<feature type="domain" description="GFO/IDH/MocA-like oxidoreductase" evidence="7">
    <location>
        <begin position="140"/>
        <end position="262"/>
    </location>
</feature>
<accession>A0A7S2V394</accession>
<dbReference type="Gene3D" id="3.40.50.720">
    <property type="entry name" value="NAD(P)-binding Rossmann-like Domain"/>
    <property type="match status" value="1"/>
</dbReference>
<dbReference type="Pfam" id="PF22725">
    <property type="entry name" value="GFO_IDH_MocA_C3"/>
    <property type="match status" value="1"/>
</dbReference>
<dbReference type="PANTHER" id="PTHR22604:SF105">
    <property type="entry name" value="TRANS-1,2-DIHYDROBENZENE-1,2-DIOL DEHYDROGENASE"/>
    <property type="match status" value="1"/>
</dbReference>
<comment type="catalytic activity">
    <reaction evidence="5">
        <text>D-xylose + NADP(+) = D-xylono-1,5-lactone + NADPH + H(+)</text>
        <dbReference type="Rhea" id="RHEA:22000"/>
        <dbReference type="ChEBI" id="CHEBI:15378"/>
        <dbReference type="ChEBI" id="CHEBI:15867"/>
        <dbReference type="ChEBI" id="CHEBI:53455"/>
        <dbReference type="ChEBI" id="CHEBI:57783"/>
        <dbReference type="ChEBI" id="CHEBI:58349"/>
        <dbReference type="EC" id="1.1.1.179"/>
    </reaction>
</comment>
<dbReference type="SUPFAM" id="SSF55347">
    <property type="entry name" value="Glyceraldehyde-3-phosphate dehydrogenase-like, C-terminal domain"/>
    <property type="match status" value="1"/>
</dbReference>
<dbReference type="GO" id="GO:0047837">
    <property type="term" value="F:D-xylose 1-dehydrogenase (NADP+) activity"/>
    <property type="evidence" value="ECO:0007669"/>
    <property type="project" value="UniProtKB-EC"/>
</dbReference>
<dbReference type="Gene3D" id="3.30.360.10">
    <property type="entry name" value="Dihydrodipicolinate Reductase, domain 2"/>
    <property type="match status" value="1"/>
</dbReference>
<evidence type="ECO:0000256" key="1">
    <source>
        <dbReference type="ARBA" id="ARBA00010928"/>
    </source>
</evidence>
<dbReference type="PANTHER" id="PTHR22604">
    <property type="entry name" value="OXIDOREDUCTASES"/>
    <property type="match status" value="1"/>
</dbReference>
<reference evidence="8" key="1">
    <citation type="submission" date="2021-01" db="EMBL/GenBank/DDBJ databases">
        <authorList>
            <person name="Corre E."/>
            <person name="Pelletier E."/>
            <person name="Niang G."/>
            <person name="Scheremetjew M."/>
            <person name="Finn R."/>
            <person name="Kale V."/>
            <person name="Holt S."/>
            <person name="Cochrane G."/>
            <person name="Meng A."/>
            <person name="Brown T."/>
            <person name="Cohen L."/>
        </authorList>
    </citation>
    <scope>NUCLEOTIDE SEQUENCE</scope>
    <source>
        <strain evidence="8">CCMP1661</strain>
    </source>
</reference>
<sequence length="364" mass="39448">MASFMENNGQSPMKWGIMGTGRVCNDFVQALKATPGAKIQAVCSRTKVRAAEFAEKHGIPVSHGSYQELAEDPEVQVVYIGSLHPLHREHAEMCLMAGKHCLVEKPFTCTVDDAKFLVNLAKEKGLFIMEGMWTRFFPAVKKAREIVNSGAIGKVTMVNTEFCFDAISDNDAYPDSDMYSVPKGGGGAWYVGPYVVSAATMAFNGEKPTVISAAGLVDDKTGVDLSAACCLQFGAKGLATLNYSLQAESLEETRIVGNTGRITINAPSHCPEAITVTKKLEGRGNVSSEVMEFPLPELPECITSSGGFVYPNSMGFMYEAMAVQDYIRKGVTESPEYTHEEMITGMEILCRIRDQVGVESAPFG</sequence>
<organism evidence="8">
    <name type="scientific">Fibrocapsa japonica</name>
    <dbReference type="NCBI Taxonomy" id="94617"/>
    <lineage>
        <taxon>Eukaryota</taxon>
        <taxon>Sar</taxon>
        <taxon>Stramenopiles</taxon>
        <taxon>Ochrophyta</taxon>
        <taxon>Raphidophyceae</taxon>
        <taxon>Chattonellales</taxon>
        <taxon>Chattonellaceae</taxon>
        <taxon>Fibrocapsa</taxon>
    </lineage>
</organism>
<proteinExistence type="inferred from homology"/>
<evidence type="ECO:0000256" key="2">
    <source>
        <dbReference type="ARBA" id="ARBA00023002"/>
    </source>
</evidence>
<evidence type="ECO:0000259" key="7">
    <source>
        <dbReference type="Pfam" id="PF22725"/>
    </source>
</evidence>
<dbReference type="AlphaFoldDB" id="A0A7S2V394"/>
<comment type="similarity">
    <text evidence="1">Belongs to the Gfo/Idh/MocA family.</text>
</comment>
<evidence type="ECO:0000256" key="3">
    <source>
        <dbReference type="ARBA" id="ARBA00038984"/>
    </source>
</evidence>
<dbReference type="InterPro" id="IPR055170">
    <property type="entry name" value="GFO_IDH_MocA-like_dom"/>
</dbReference>
<keyword evidence="2" id="KW-0560">Oxidoreductase</keyword>